<feature type="compositionally biased region" description="Basic and acidic residues" evidence="1">
    <location>
        <begin position="216"/>
        <end position="225"/>
    </location>
</feature>
<dbReference type="InParanoid" id="A0A409YJE4"/>
<proteinExistence type="predicted"/>
<dbReference type="EMBL" id="NHTK01001105">
    <property type="protein sequence ID" value="PPR03105.1"/>
    <property type="molecule type" value="Genomic_DNA"/>
</dbReference>
<reference evidence="2 3" key="1">
    <citation type="journal article" date="2018" name="Evol. Lett.">
        <title>Horizontal gene cluster transfer increased hallucinogenic mushroom diversity.</title>
        <authorList>
            <person name="Reynolds H.T."/>
            <person name="Vijayakumar V."/>
            <person name="Gluck-Thaler E."/>
            <person name="Korotkin H.B."/>
            <person name="Matheny P.B."/>
            <person name="Slot J.C."/>
        </authorList>
    </citation>
    <scope>NUCLEOTIDE SEQUENCE [LARGE SCALE GENOMIC DNA]</scope>
    <source>
        <strain evidence="2 3">2629</strain>
    </source>
</reference>
<feature type="region of interest" description="Disordered" evidence="1">
    <location>
        <begin position="216"/>
        <end position="247"/>
    </location>
</feature>
<sequence>MAAVLTGIAASGPLILKAIELIEAFSAAYETLKRVDAIASTNIAPLAIQCDEHFRALLGISHLSAQNLYTAVRKFITDVVPVIESEEHDLSRKLDEARQAADEICSLAKKDNLSIQKGFDNVKNAIQTICEELCHTQSSMMEDAERPLKDICDRIAQLTKAIGPRSVKVFLCWLNATPSDAPLLDGLSRISPIPLSLVQRFLVSVQAFIPILRTHEGQHEHEHNHGPSTEPQSPLMDAGDTDTQRKDADLQSTYEGPISTGPLPEPIVHEPNYRDFIYGDLMSLSKYLDDPQNPSSDEELQARVKMEKEKYETTMVTLKNYETHVSVPPKN</sequence>
<evidence type="ECO:0000313" key="3">
    <source>
        <dbReference type="Proteomes" id="UP000284842"/>
    </source>
</evidence>
<keyword evidence="3" id="KW-1185">Reference proteome</keyword>
<comment type="caution">
    <text evidence="2">The sequence shown here is derived from an EMBL/GenBank/DDBJ whole genome shotgun (WGS) entry which is preliminary data.</text>
</comment>
<evidence type="ECO:0000256" key="1">
    <source>
        <dbReference type="SAM" id="MobiDB-lite"/>
    </source>
</evidence>
<organism evidence="2 3">
    <name type="scientific">Panaeolus cyanescens</name>
    <dbReference type="NCBI Taxonomy" id="181874"/>
    <lineage>
        <taxon>Eukaryota</taxon>
        <taxon>Fungi</taxon>
        <taxon>Dikarya</taxon>
        <taxon>Basidiomycota</taxon>
        <taxon>Agaricomycotina</taxon>
        <taxon>Agaricomycetes</taxon>
        <taxon>Agaricomycetidae</taxon>
        <taxon>Agaricales</taxon>
        <taxon>Agaricineae</taxon>
        <taxon>Galeropsidaceae</taxon>
        <taxon>Panaeolus</taxon>
    </lineage>
</organism>
<evidence type="ECO:0000313" key="2">
    <source>
        <dbReference type="EMBL" id="PPR03105.1"/>
    </source>
</evidence>
<dbReference type="AlphaFoldDB" id="A0A409YJE4"/>
<accession>A0A409YJE4</accession>
<name>A0A409YJE4_9AGAR</name>
<protein>
    <submittedName>
        <fullName evidence="2">Uncharacterized protein</fullName>
    </submittedName>
</protein>
<dbReference type="Proteomes" id="UP000284842">
    <property type="component" value="Unassembled WGS sequence"/>
</dbReference>
<gene>
    <name evidence="2" type="ORF">CVT24_012385</name>
</gene>